<dbReference type="FunCoup" id="A0A2R6QVE0">
    <property type="interactions" value="301"/>
</dbReference>
<dbReference type="Pfam" id="PF25284">
    <property type="entry name" value="DUF7874"/>
    <property type="match status" value="1"/>
</dbReference>
<feature type="transmembrane region" description="Helical" evidence="1">
    <location>
        <begin position="140"/>
        <end position="156"/>
    </location>
</feature>
<dbReference type="EMBL" id="NKQK01000012">
    <property type="protein sequence ID" value="PSS15720.1"/>
    <property type="molecule type" value="Genomic_DNA"/>
</dbReference>
<accession>A0A2R6QVE0</accession>
<evidence type="ECO:0000313" key="2">
    <source>
        <dbReference type="EMBL" id="PSS15720.1"/>
    </source>
</evidence>
<dbReference type="Proteomes" id="UP000241394">
    <property type="component" value="Chromosome LG12"/>
</dbReference>
<dbReference type="OMA" id="FYRAICE"/>
<dbReference type="Gramene" id="PSS15720">
    <property type="protein sequence ID" value="PSS15720"/>
    <property type="gene ID" value="CEY00_Acc13221"/>
</dbReference>
<keyword evidence="3" id="KW-1185">Reference proteome</keyword>
<dbReference type="InterPro" id="IPR057196">
    <property type="entry name" value="DUF7874"/>
</dbReference>
<dbReference type="OrthoDB" id="785636at2759"/>
<keyword evidence="1" id="KW-0472">Membrane</keyword>
<organism evidence="2 3">
    <name type="scientific">Actinidia chinensis var. chinensis</name>
    <name type="common">Chinese soft-hair kiwi</name>
    <dbReference type="NCBI Taxonomy" id="1590841"/>
    <lineage>
        <taxon>Eukaryota</taxon>
        <taxon>Viridiplantae</taxon>
        <taxon>Streptophyta</taxon>
        <taxon>Embryophyta</taxon>
        <taxon>Tracheophyta</taxon>
        <taxon>Spermatophyta</taxon>
        <taxon>Magnoliopsida</taxon>
        <taxon>eudicotyledons</taxon>
        <taxon>Gunneridae</taxon>
        <taxon>Pentapetalae</taxon>
        <taxon>asterids</taxon>
        <taxon>Ericales</taxon>
        <taxon>Actinidiaceae</taxon>
        <taxon>Actinidia</taxon>
    </lineage>
</organism>
<keyword evidence="1" id="KW-1133">Transmembrane helix</keyword>
<comment type="caution">
    <text evidence="2">The sequence shown here is derived from an EMBL/GenBank/DDBJ whole genome shotgun (WGS) entry which is preliminary data.</text>
</comment>
<protein>
    <submittedName>
        <fullName evidence="2">Location of vulva defective 1 like</fullName>
    </submittedName>
</protein>
<evidence type="ECO:0000313" key="3">
    <source>
        <dbReference type="Proteomes" id="UP000241394"/>
    </source>
</evidence>
<sequence length="159" mass="17406">MGQSLKKLAPGSEEKIGKEIGPIIENCYDEYLSSSDKDLSSDDFYQAVCVTIGEINKKLSSSQFRVPGTETLKEAYNKHHQGKGKSLTKDEFQKILQEVILESGFSGIGAIDIGFYIFGVPLTALFIKQGIMPRAIPNEIFIPAVTSAAVFVLAMLNKI</sequence>
<proteinExistence type="predicted"/>
<name>A0A2R6QVE0_ACTCC</name>
<feature type="transmembrane region" description="Helical" evidence="1">
    <location>
        <begin position="99"/>
        <end position="120"/>
    </location>
</feature>
<gene>
    <name evidence="2" type="ORF">CEY00_Acc13221</name>
</gene>
<dbReference type="InParanoid" id="A0A2R6QVE0"/>
<dbReference type="AlphaFoldDB" id="A0A2R6QVE0"/>
<reference evidence="3" key="2">
    <citation type="journal article" date="2018" name="BMC Genomics">
        <title>A manually annotated Actinidia chinensis var. chinensis (kiwifruit) genome highlights the challenges associated with draft genomes and gene prediction in plants.</title>
        <authorList>
            <person name="Pilkington S.M."/>
            <person name="Crowhurst R."/>
            <person name="Hilario E."/>
            <person name="Nardozza S."/>
            <person name="Fraser L."/>
            <person name="Peng Y."/>
            <person name="Gunaseelan K."/>
            <person name="Simpson R."/>
            <person name="Tahir J."/>
            <person name="Deroles S.C."/>
            <person name="Templeton K."/>
            <person name="Luo Z."/>
            <person name="Davy M."/>
            <person name="Cheng C."/>
            <person name="McNeilage M."/>
            <person name="Scaglione D."/>
            <person name="Liu Y."/>
            <person name="Zhang Q."/>
            <person name="Datson P."/>
            <person name="De Silva N."/>
            <person name="Gardiner S.E."/>
            <person name="Bassett H."/>
            <person name="Chagne D."/>
            <person name="McCallum J."/>
            <person name="Dzierzon H."/>
            <person name="Deng C."/>
            <person name="Wang Y.Y."/>
            <person name="Barron L."/>
            <person name="Manako K."/>
            <person name="Bowen J."/>
            <person name="Foster T.M."/>
            <person name="Erridge Z.A."/>
            <person name="Tiffin H."/>
            <person name="Waite C.N."/>
            <person name="Davies K.M."/>
            <person name="Grierson E.P."/>
            <person name="Laing W.A."/>
            <person name="Kirk R."/>
            <person name="Chen X."/>
            <person name="Wood M."/>
            <person name="Montefiori M."/>
            <person name="Brummell D.A."/>
            <person name="Schwinn K.E."/>
            <person name="Catanach A."/>
            <person name="Fullerton C."/>
            <person name="Li D."/>
            <person name="Meiyalaghan S."/>
            <person name="Nieuwenhuizen N."/>
            <person name="Read N."/>
            <person name="Prakash R."/>
            <person name="Hunter D."/>
            <person name="Zhang H."/>
            <person name="McKenzie M."/>
            <person name="Knabel M."/>
            <person name="Harris A."/>
            <person name="Allan A.C."/>
            <person name="Gleave A."/>
            <person name="Chen A."/>
            <person name="Janssen B.J."/>
            <person name="Plunkett B."/>
            <person name="Ampomah-Dwamena C."/>
            <person name="Voogd C."/>
            <person name="Leif D."/>
            <person name="Lafferty D."/>
            <person name="Souleyre E.J.F."/>
            <person name="Varkonyi-Gasic E."/>
            <person name="Gambi F."/>
            <person name="Hanley J."/>
            <person name="Yao J.L."/>
            <person name="Cheung J."/>
            <person name="David K.M."/>
            <person name="Warren B."/>
            <person name="Marsh K."/>
            <person name="Snowden K.C."/>
            <person name="Lin-Wang K."/>
            <person name="Brian L."/>
            <person name="Martinez-Sanchez M."/>
            <person name="Wang M."/>
            <person name="Ileperuma N."/>
            <person name="Macnee N."/>
            <person name="Campin R."/>
            <person name="McAtee P."/>
            <person name="Drummond R.S.M."/>
            <person name="Espley R.V."/>
            <person name="Ireland H.S."/>
            <person name="Wu R."/>
            <person name="Atkinson R.G."/>
            <person name="Karunairetnam S."/>
            <person name="Bulley S."/>
            <person name="Chunkath S."/>
            <person name="Hanley Z."/>
            <person name="Storey R."/>
            <person name="Thrimawithana A.H."/>
            <person name="Thomson S."/>
            <person name="David C."/>
            <person name="Testolin R."/>
            <person name="Huang H."/>
            <person name="Hellens R.P."/>
            <person name="Schaffer R.J."/>
        </authorList>
    </citation>
    <scope>NUCLEOTIDE SEQUENCE [LARGE SCALE GENOMIC DNA]</scope>
    <source>
        <strain evidence="3">cv. Red5</strain>
    </source>
</reference>
<evidence type="ECO:0000256" key="1">
    <source>
        <dbReference type="SAM" id="Phobius"/>
    </source>
</evidence>
<dbReference type="PANTHER" id="PTHR37216:SF1">
    <property type="entry name" value="EXPRESSED PROTEIN"/>
    <property type="match status" value="1"/>
</dbReference>
<dbReference type="PANTHER" id="PTHR37216">
    <property type="entry name" value="EXPRESSED PROTEIN"/>
    <property type="match status" value="1"/>
</dbReference>
<reference evidence="2 3" key="1">
    <citation type="submission" date="2017-07" db="EMBL/GenBank/DDBJ databases">
        <title>An improved, manually edited Actinidia chinensis var. chinensis (kiwifruit) genome highlights the challenges associated with draft genomes and gene prediction in plants.</title>
        <authorList>
            <person name="Pilkington S."/>
            <person name="Crowhurst R."/>
            <person name="Hilario E."/>
            <person name="Nardozza S."/>
            <person name="Fraser L."/>
            <person name="Peng Y."/>
            <person name="Gunaseelan K."/>
            <person name="Simpson R."/>
            <person name="Tahir J."/>
            <person name="Deroles S."/>
            <person name="Templeton K."/>
            <person name="Luo Z."/>
            <person name="Davy M."/>
            <person name="Cheng C."/>
            <person name="Mcneilage M."/>
            <person name="Scaglione D."/>
            <person name="Liu Y."/>
            <person name="Zhang Q."/>
            <person name="Datson P."/>
            <person name="De Silva N."/>
            <person name="Gardiner S."/>
            <person name="Bassett H."/>
            <person name="Chagne D."/>
            <person name="Mccallum J."/>
            <person name="Dzierzon H."/>
            <person name="Deng C."/>
            <person name="Wang Y.-Y."/>
            <person name="Barron N."/>
            <person name="Manako K."/>
            <person name="Bowen J."/>
            <person name="Foster T."/>
            <person name="Erridge Z."/>
            <person name="Tiffin H."/>
            <person name="Waite C."/>
            <person name="Davies K."/>
            <person name="Grierson E."/>
            <person name="Laing W."/>
            <person name="Kirk R."/>
            <person name="Chen X."/>
            <person name="Wood M."/>
            <person name="Montefiori M."/>
            <person name="Brummell D."/>
            <person name="Schwinn K."/>
            <person name="Catanach A."/>
            <person name="Fullerton C."/>
            <person name="Li D."/>
            <person name="Meiyalaghan S."/>
            <person name="Nieuwenhuizen N."/>
            <person name="Read N."/>
            <person name="Prakash R."/>
            <person name="Hunter D."/>
            <person name="Zhang H."/>
            <person name="Mckenzie M."/>
            <person name="Knabel M."/>
            <person name="Harris A."/>
            <person name="Allan A."/>
            <person name="Chen A."/>
            <person name="Janssen B."/>
            <person name="Plunkett B."/>
            <person name="Dwamena C."/>
            <person name="Voogd C."/>
            <person name="Leif D."/>
            <person name="Lafferty D."/>
            <person name="Souleyre E."/>
            <person name="Varkonyi-Gasic E."/>
            <person name="Gambi F."/>
            <person name="Hanley J."/>
            <person name="Yao J.-L."/>
            <person name="Cheung J."/>
            <person name="David K."/>
            <person name="Warren B."/>
            <person name="Marsh K."/>
            <person name="Snowden K."/>
            <person name="Lin-Wang K."/>
            <person name="Brian L."/>
            <person name="Martinez-Sanchez M."/>
            <person name="Wang M."/>
            <person name="Ileperuma N."/>
            <person name="Macnee N."/>
            <person name="Campin R."/>
            <person name="Mcatee P."/>
            <person name="Drummond R."/>
            <person name="Espley R."/>
            <person name="Ireland H."/>
            <person name="Wu R."/>
            <person name="Atkinson R."/>
            <person name="Karunairetnam S."/>
            <person name="Bulley S."/>
            <person name="Chunkath S."/>
            <person name="Hanley Z."/>
            <person name="Storey R."/>
            <person name="Thrimawithana A."/>
            <person name="Thomson S."/>
            <person name="David C."/>
            <person name="Testolin R."/>
        </authorList>
    </citation>
    <scope>NUCLEOTIDE SEQUENCE [LARGE SCALE GENOMIC DNA]</scope>
    <source>
        <strain evidence="3">cv. Red5</strain>
        <tissue evidence="2">Young leaf</tissue>
    </source>
</reference>
<keyword evidence="1" id="KW-0812">Transmembrane</keyword>
<dbReference type="STRING" id="1590841.A0A2R6QVE0"/>